<dbReference type="KEGG" id="jda:BW727_100334"/>
<dbReference type="RefSeq" id="WP_227807211.1">
    <property type="nucleotide sequence ID" value="NZ_BBYN01000007.1"/>
</dbReference>
<keyword evidence="4" id="KW-1185">Reference proteome</keyword>
<accession>A0A1S6IMG1</accession>
<evidence type="ECO:0000313" key="4">
    <source>
        <dbReference type="Proteomes" id="UP000188993"/>
    </source>
</evidence>
<gene>
    <name evidence="3" type="ORF">BW727_100334</name>
</gene>
<organism evidence="3 4">
    <name type="scientific">Jeotgalibaca dankookensis</name>
    <dbReference type="NCBI Taxonomy" id="708126"/>
    <lineage>
        <taxon>Bacteria</taxon>
        <taxon>Bacillati</taxon>
        <taxon>Bacillota</taxon>
        <taxon>Bacilli</taxon>
        <taxon>Lactobacillales</taxon>
        <taxon>Carnobacteriaceae</taxon>
        <taxon>Jeotgalibaca</taxon>
    </lineage>
</organism>
<keyword evidence="1" id="KW-0812">Transmembrane</keyword>
<evidence type="ECO:0000259" key="2">
    <source>
        <dbReference type="Pfam" id="PF03413"/>
    </source>
</evidence>
<dbReference type="Pfam" id="PF03413">
    <property type="entry name" value="PepSY"/>
    <property type="match status" value="1"/>
</dbReference>
<sequence>MFHDKNQMLYKDNKEKILAGILLTSGIVIGMSLTVLFMHREKKVNGEAVLESVKEMFLTDGPIEGSWIELYPVPLTRFSAETKVYYGGISRKENDQLIQYEFIADAYTGTILDIYKL</sequence>
<evidence type="ECO:0000313" key="3">
    <source>
        <dbReference type="EMBL" id="AQS52727.1"/>
    </source>
</evidence>
<dbReference type="Proteomes" id="UP000188993">
    <property type="component" value="Chromosome"/>
</dbReference>
<dbReference type="STRING" id="708126.BW727_100334"/>
<keyword evidence="1" id="KW-0472">Membrane</keyword>
<dbReference type="EMBL" id="CP019728">
    <property type="protein sequence ID" value="AQS52727.1"/>
    <property type="molecule type" value="Genomic_DNA"/>
</dbReference>
<keyword evidence="1" id="KW-1133">Transmembrane helix</keyword>
<feature type="domain" description="PepSY" evidence="2">
    <location>
        <begin position="53"/>
        <end position="115"/>
    </location>
</feature>
<name>A0A1S6IMG1_9LACT</name>
<feature type="transmembrane region" description="Helical" evidence="1">
    <location>
        <begin position="17"/>
        <end position="38"/>
    </location>
</feature>
<reference evidence="3 4" key="1">
    <citation type="journal article" date="2014" name="Int. J. Syst. Evol. Microbiol.">
        <title>Jeotgalibaca dankookensis gen. nov., sp. nov., a member of the family Carnobacteriaceae, isolated from seujeot (Korean traditional food).</title>
        <authorList>
            <person name="Lee D.G."/>
            <person name="Trujillo M.E."/>
            <person name="Kang H."/>
            <person name="Ahn T.Y."/>
        </authorList>
    </citation>
    <scope>NUCLEOTIDE SEQUENCE [LARGE SCALE GENOMIC DNA]</scope>
    <source>
        <strain evidence="3 4">EX-07</strain>
    </source>
</reference>
<evidence type="ECO:0000256" key="1">
    <source>
        <dbReference type="SAM" id="Phobius"/>
    </source>
</evidence>
<protein>
    <recommendedName>
        <fullName evidence="2">PepSY domain-containing protein</fullName>
    </recommendedName>
</protein>
<dbReference type="InterPro" id="IPR025711">
    <property type="entry name" value="PepSY"/>
</dbReference>
<dbReference type="AlphaFoldDB" id="A0A1S6IMG1"/>
<proteinExistence type="predicted"/>